<dbReference type="PROSITE" id="PS50188">
    <property type="entry name" value="B302_SPRY"/>
    <property type="match status" value="1"/>
</dbReference>
<evidence type="ECO:0000256" key="5">
    <source>
        <dbReference type="ARBA" id="ARBA00022741"/>
    </source>
</evidence>
<proteinExistence type="predicted"/>
<dbReference type="GO" id="GO:0005524">
    <property type="term" value="F:ATP binding"/>
    <property type="evidence" value="ECO:0007669"/>
    <property type="project" value="UniProtKB-KW"/>
</dbReference>
<dbReference type="CDD" id="cd16040">
    <property type="entry name" value="SPRY_PRY_SNTX"/>
    <property type="match status" value="1"/>
</dbReference>
<dbReference type="Pfam" id="PF05729">
    <property type="entry name" value="NACHT"/>
    <property type="match status" value="1"/>
</dbReference>
<dbReference type="InterPro" id="IPR001870">
    <property type="entry name" value="B30.2/SPRY"/>
</dbReference>
<dbReference type="SMART" id="SM00368">
    <property type="entry name" value="LRR_RI"/>
    <property type="match status" value="4"/>
</dbReference>
<dbReference type="Pfam" id="PF00622">
    <property type="entry name" value="SPRY"/>
    <property type="match status" value="1"/>
</dbReference>
<dbReference type="Ensembl" id="ENSAOCT00000025695.2">
    <property type="protein sequence ID" value="ENSAOCP00000016658.2"/>
    <property type="gene ID" value="ENSAOCG00000025952.1"/>
</dbReference>
<evidence type="ECO:0000256" key="4">
    <source>
        <dbReference type="ARBA" id="ARBA00022737"/>
    </source>
</evidence>
<dbReference type="InterPro" id="IPR051261">
    <property type="entry name" value="NLR"/>
</dbReference>
<dbReference type="SUPFAM" id="SSF49899">
    <property type="entry name" value="Concanavalin A-like lectins/glucanases"/>
    <property type="match status" value="1"/>
</dbReference>
<feature type="domain" description="NACHT" evidence="9">
    <location>
        <begin position="418"/>
        <end position="552"/>
    </location>
</feature>
<dbReference type="PANTHER" id="PTHR24106">
    <property type="entry name" value="NACHT, LRR AND CARD DOMAINS-CONTAINING"/>
    <property type="match status" value="1"/>
</dbReference>
<dbReference type="InterPro" id="IPR043136">
    <property type="entry name" value="B30.2/SPRY_sf"/>
</dbReference>
<sequence length="1257" mass="142681">MHANVTVSSGQITQTAGLTKENEQLLLSKCFYSTHEGGKCLKADLKCGSAMNQSEDKEEGVPPSKATLLGEHENQNKAQRIRQREADSPEPSCVSMKSDNSMYRPTVFKDKSHSFEDVYETPDAPGPSFVSMKSDHSMYRPTVFKERHSSTVKRISEQRAVSAKPSGVSMKSDSSMYRPTVFKKRHHSVDEVIHPTADSPQPSGVSMKSDNSMYRPTVFKQGCQSEVLYDQSLEDLSGRSNQQHRTNLNTLFLLLEENIISYTKKELKKLQETLSPEGLESQREEEEVLEGEDEEQRRSNRESFLKITLHFLRRMKQEDLADRLQSRIGTTVCRQRLKSTLKKKFQCVFEGIAKAGNPTLLNQIYTELYITEGGTAEVNDEHEVRQIETTSRKPDRAETTIRQEDIFKGSPGRDEPIRTVMTKGVAGIGKTVLTQKFTLDWAEDKTNQDIYFTFPLTFRELNVLKEKKYSLVELVHHFFTETKEAGICNFQHFQVVFIFDGLDECRLPLDFHNNEILTDVTESTSVDVLLTNLIRGKLLPSARLWITTRPAAANQIPPECVDMVTEIRGFTDPQKEEYFRKRFRDEEQTISIISHIKTSRSLHIMCHIPVFCWITATVLEELLKTREGGELPKTLTEMFIHFLVVQAKVKKVKYDGGSETDPHWSPESRKMIESLGKLAFEQLQKGNLIFYESDLAECGIDIREASVYSGVFTQIFKEERGLYQDKVFCFIHLSVQEFLAALHVHQTFTNSGINLLVEQQQATYKTLKAIKDKTTLKHLYQRAVDQALQSPNGHLDLFLRFLLGLSLQTNQNLLQGLLTQTGSSSQTNQETVEYIKKKLNENLSAERSINLFHCLNELNDRSLVEEIQQSLRSGRLSTDKLSPAQWSALVFILLSSEERLDVFDLKKYSASEEALLRMLPVIKASNKALLSSCNLSERSCEALSSVLSSQSSSLRDLDLSNNDLQDSGVKLLSAGLKSPHCELETLSLSGCLVTEEGCSSLVSALSFNPSHLRELDLSYNHPGDSGVKLLSAAVEDPHWRLDAVRVDFCGEQRLQPGLRKYACEITLDPNSAHRNLKLSDNNKRVEVVSEQQSYLDHAERFDIFCQVLCSKDLTSRQYFEVEWSGKVDIAVAYRGIRRRGYSRNSRFGGNDQSWCLSCADYFYSVWYNNTEKTISLPSSSISNRVAVYVDRPAGILSFYRVSSDHLIHLHTFNTTFTEPLYAGFRVWSGSVSLCSKTPLVKHRISRLSQSTGYVHHL</sequence>
<dbReference type="GO" id="GO:0005737">
    <property type="term" value="C:cytoplasm"/>
    <property type="evidence" value="ECO:0007669"/>
    <property type="project" value="UniProtKB-SubCell"/>
</dbReference>
<dbReference type="Pfam" id="PF13765">
    <property type="entry name" value="PRY"/>
    <property type="match status" value="1"/>
</dbReference>
<comment type="subcellular location">
    <subcellularLocation>
        <location evidence="1">Cytoplasm</location>
    </subcellularLocation>
</comment>
<dbReference type="Gene3D" id="2.60.120.920">
    <property type="match status" value="1"/>
</dbReference>
<keyword evidence="6" id="KW-0067">ATP-binding</keyword>
<dbReference type="InterPro" id="IPR003877">
    <property type="entry name" value="SPRY_dom"/>
</dbReference>
<dbReference type="RefSeq" id="XP_035798263.2">
    <property type="nucleotide sequence ID" value="XM_035942370.2"/>
</dbReference>
<feature type="compositionally biased region" description="Basic and acidic residues" evidence="7">
    <location>
        <begin position="145"/>
        <end position="157"/>
    </location>
</feature>
<keyword evidence="2" id="KW-0963">Cytoplasm</keyword>
<evidence type="ECO:0000256" key="6">
    <source>
        <dbReference type="ARBA" id="ARBA00022840"/>
    </source>
</evidence>
<dbReference type="Pfam" id="PF13516">
    <property type="entry name" value="LRR_6"/>
    <property type="match status" value="2"/>
</dbReference>
<dbReference type="Pfam" id="PF17779">
    <property type="entry name" value="WHD_NOD2"/>
    <property type="match status" value="1"/>
</dbReference>
<evidence type="ECO:0000259" key="8">
    <source>
        <dbReference type="PROSITE" id="PS50188"/>
    </source>
</evidence>
<evidence type="ECO:0000259" key="9">
    <source>
        <dbReference type="PROSITE" id="PS50837"/>
    </source>
</evidence>
<dbReference type="Proteomes" id="UP001501940">
    <property type="component" value="Chromosome 12"/>
</dbReference>
<dbReference type="FunFam" id="3.40.50.300:FF:001524">
    <property type="entry name" value="Si:dkey-126g1.7"/>
    <property type="match status" value="1"/>
</dbReference>
<dbReference type="Gene3D" id="3.40.50.300">
    <property type="entry name" value="P-loop containing nucleotide triphosphate hydrolases"/>
    <property type="match status" value="1"/>
</dbReference>
<dbReference type="PROSITE" id="PS50837">
    <property type="entry name" value="NACHT"/>
    <property type="match status" value="1"/>
</dbReference>
<dbReference type="InterPro" id="IPR013320">
    <property type="entry name" value="ConA-like_dom_sf"/>
</dbReference>
<dbReference type="InterPro" id="IPR006574">
    <property type="entry name" value="PRY"/>
</dbReference>
<evidence type="ECO:0000256" key="1">
    <source>
        <dbReference type="ARBA" id="ARBA00004496"/>
    </source>
</evidence>
<evidence type="ECO:0000256" key="7">
    <source>
        <dbReference type="SAM" id="MobiDB-lite"/>
    </source>
</evidence>
<reference evidence="10" key="3">
    <citation type="submission" date="2025-09" db="UniProtKB">
        <authorList>
            <consortium name="Ensembl"/>
        </authorList>
    </citation>
    <scope>IDENTIFICATION</scope>
</reference>
<dbReference type="SMART" id="SM00449">
    <property type="entry name" value="SPRY"/>
    <property type="match status" value="1"/>
</dbReference>
<accession>A0A3Q1BSX7</accession>
<keyword evidence="5" id="KW-0547">Nucleotide-binding</keyword>
<name>A0A3Q1BSX7_AMPOC</name>
<keyword evidence="4" id="KW-0677">Repeat</keyword>
<feature type="region of interest" description="Disordered" evidence="7">
    <location>
        <begin position="145"/>
        <end position="174"/>
    </location>
</feature>
<dbReference type="InterPro" id="IPR029495">
    <property type="entry name" value="NACHT-assoc"/>
</dbReference>
<dbReference type="Pfam" id="PF14484">
    <property type="entry name" value="FISNA"/>
    <property type="match status" value="1"/>
</dbReference>
<dbReference type="GeneID" id="111587239"/>
<feature type="domain" description="B30.2/SPRY" evidence="8">
    <location>
        <begin position="1045"/>
        <end position="1242"/>
    </location>
</feature>
<dbReference type="InterPro" id="IPR003879">
    <property type="entry name" value="Butyrophylin_SPRY"/>
</dbReference>
<keyword evidence="11" id="KW-1185">Reference proteome</keyword>
<dbReference type="InterPro" id="IPR032675">
    <property type="entry name" value="LRR_dom_sf"/>
</dbReference>
<dbReference type="SMART" id="SM00589">
    <property type="entry name" value="PRY"/>
    <property type="match status" value="1"/>
</dbReference>
<evidence type="ECO:0000256" key="2">
    <source>
        <dbReference type="ARBA" id="ARBA00022490"/>
    </source>
</evidence>
<feature type="region of interest" description="Disordered" evidence="7">
    <location>
        <begin position="52"/>
        <end position="99"/>
    </location>
</feature>
<dbReference type="Gene3D" id="3.80.10.10">
    <property type="entry name" value="Ribonuclease Inhibitor"/>
    <property type="match status" value="1"/>
</dbReference>
<feature type="compositionally biased region" description="Acidic residues" evidence="7">
    <location>
        <begin position="283"/>
        <end position="294"/>
    </location>
</feature>
<dbReference type="SUPFAM" id="SSF52047">
    <property type="entry name" value="RNI-like"/>
    <property type="match status" value="1"/>
</dbReference>
<reference evidence="10 11" key="1">
    <citation type="submission" date="2022-01" db="EMBL/GenBank/DDBJ databases">
        <title>A chromosome-scale genome assembly of the false clownfish, Amphiprion ocellaris.</title>
        <authorList>
            <person name="Ryu T."/>
        </authorList>
    </citation>
    <scope>NUCLEOTIDE SEQUENCE [LARGE SCALE GENOMIC DNA]</scope>
</reference>
<evidence type="ECO:0000313" key="10">
    <source>
        <dbReference type="Ensembl" id="ENSAOCP00000016658.2"/>
    </source>
</evidence>
<dbReference type="InterPro" id="IPR007111">
    <property type="entry name" value="NACHT_NTPase"/>
</dbReference>
<evidence type="ECO:0008006" key="12">
    <source>
        <dbReference type="Google" id="ProtNLM"/>
    </source>
</evidence>
<dbReference type="InterPro" id="IPR041075">
    <property type="entry name" value="NOD1/2_WH"/>
</dbReference>
<evidence type="ECO:0000256" key="3">
    <source>
        <dbReference type="ARBA" id="ARBA00022614"/>
    </source>
</evidence>
<dbReference type="InterPro" id="IPR041267">
    <property type="entry name" value="NLRP_HD2"/>
</dbReference>
<dbReference type="AlphaFoldDB" id="A0A3Q1BSX7"/>
<reference evidence="10" key="2">
    <citation type="submission" date="2025-08" db="UniProtKB">
        <authorList>
            <consortium name="Ensembl"/>
        </authorList>
    </citation>
    <scope>IDENTIFICATION</scope>
</reference>
<organism evidence="10 11">
    <name type="scientific">Amphiprion ocellaris</name>
    <name type="common">Clown anemonefish</name>
    <dbReference type="NCBI Taxonomy" id="80972"/>
    <lineage>
        <taxon>Eukaryota</taxon>
        <taxon>Metazoa</taxon>
        <taxon>Chordata</taxon>
        <taxon>Craniata</taxon>
        <taxon>Vertebrata</taxon>
        <taxon>Euteleostomi</taxon>
        <taxon>Actinopterygii</taxon>
        <taxon>Neopterygii</taxon>
        <taxon>Teleostei</taxon>
        <taxon>Neoteleostei</taxon>
        <taxon>Acanthomorphata</taxon>
        <taxon>Ovalentaria</taxon>
        <taxon>Pomacentridae</taxon>
        <taxon>Amphiprion</taxon>
    </lineage>
</organism>
<dbReference type="Pfam" id="PF17776">
    <property type="entry name" value="NLRC4_HD2"/>
    <property type="match status" value="1"/>
</dbReference>
<dbReference type="GeneTree" id="ENSGT01120000271898"/>
<keyword evidence="3" id="KW-0433">Leucine-rich repeat</keyword>
<protein>
    <recommendedName>
        <fullName evidence="12">B30.2/SPRY domain-containing protein</fullName>
    </recommendedName>
</protein>
<evidence type="ECO:0000313" key="11">
    <source>
        <dbReference type="Proteomes" id="UP001501940"/>
    </source>
</evidence>
<dbReference type="SMART" id="SM01288">
    <property type="entry name" value="FISNA"/>
    <property type="match status" value="1"/>
</dbReference>
<feature type="region of interest" description="Disordered" evidence="7">
    <location>
        <begin position="273"/>
        <end position="297"/>
    </location>
</feature>
<dbReference type="InterPro" id="IPR001611">
    <property type="entry name" value="Leu-rich_rpt"/>
</dbReference>
<dbReference type="PRINTS" id="PR01407">
    <property type="entry name" value="BUTYPHLNCDUF"/>
</dbReference>
<dbReference type="InterPro" id="IPR027417">
    <property type="entry name" value="P-loop_NTPase"/>
</dbReference>